<dbReference type="FunFam" id="2.170.40.20:FF:000003">
    <property type="entry name" value="Envelope glycoprotein gp160"/>
    <property type="match status" value="1"/>
</dbReference>
<organism evidence="36">
    <name type="scientific">Human immunodeficiency virus type 1</name>
    <name type="common">HIV-1</name>
    <dbReference type="NCBI Taxonomy" id="11676"/>
    <lineage>
        <taxon>Viruses</taxon>
        <taxon>Riboviria</taxon>
        <taxon>Pararnavirae</taxon>
        <taxon>Artverviricota</taxon>
        <taxon>Revtraviricetes</taxon>
        <taxon>Ortervirales</taxon>
        <taxon>Retroviridae</taxon>
        <taxon>Orthoretrovirinae</taxon>
        <taxon>Lentivirus</taxon>
        <taxon>Lentivirus humimdef1</taxon>
    </lineage>
</organism>
<evidence type="ECO:0000256" key="10">
    <source>
        <dbReference type="ARBA" id="ARBA00022570"/>
    </source>
</evidence>
<dbReference type="GO" id="GO:0052031">
    <property type="term" value="P:symbiont-mediated perturbation of host defense response"/>
    <property type="evidence" value="ECO:0007669"/>
    <property type="project" value="UniProtKB-UniRule"/>
</dbReference>
<feature type="region of interest" description="MPER; binding to GalCer" evidence="32">
    <location>
        <begin position="670"/>
        <end position="691"/>
    </location>
</feature>
<evidence type="ECO:0000256" key="25">
    <source>
        <dbReference type="ARBA" id="ARBA00023136"/>
    </source>
</evidence>
<comment type="domain">
    <text evidence="32">The YXXL motif is involved in determining the exact site of viral release at the surface of infected mononuclear cells and promotes endocytosis. YXXL and di-leucine endocytosis motifs interact directly or indirectly with the clathrin adapter complexes, opperate independently, and their activities are not additive.</text>
</comment>
<evidence type="ECO:0000256" key="22">
    <source>
        <dbReference type="ARBA" id="ARBA00022989"/>
    </source>
</evidence>
<evidence type="ECO:0000256" key="30">
    <source>
        <dbReference type="ARBA" id="ARBA00023288"/>
    </source>
</evidence>
<evidence type="ECO:0000256" key="23">
    <source>
        <dbReference type="ARBA" id="ARBA00023046"/>
    </source>
</evidence>
<evidence type="ECO:0000313" key="36">
    <source>
        <dbReference type="EMBL" id="ACF74581.1"/>
    </source>
</evidence>
<keyword evidence="21 32" id="KW-1164">Virus endocytosis by host</keyword>
<comment type="subunit">
    <text evidence="32">The mature envelope protein (Env) consists of a homotrimer of non-covalently associated gp120-gp41 heterodimers. The resulting complex protrudes from the virus surface as a spike. There seems to be as few as 10 spikes on the average virion. Surface protein gp120 interacts with host CD4, CCR5 and CXCR4. Gp120 also interacts with the C-type lectins CD209/DC-SIGN and CLEC4M/DC-SIGNR (collectively referred to as DC-SIGN(R)). Gp120 and gp41 interact with GalCer. Gp120 interacts with host ITGA4/ITGB7 complex; on CD4+ T-cells, this interaction results in rapid activation of integrin ITGAL/LFA-1, which facilitates efficient cell-to-cell spreading of HIV-1. Gp120 interacts with cell-associated heparan sulfate; this interaction increases virus infectivity on permissive cells and may be involved in infection of CD4- cells.</text>
</comment>
<evidence type="ECO:0000256" key="28">
    <source>
        <dbReference type="ARBA" id="ARBA00023180"/>
    </source>
</evidence>
<keyword evidence="24 32" id="KW-0175">Coiled coil</keyword>
<comment type="function">
    <text evidence="32">Transmembrane protein gp41: Acts as a class I viral fusion protein. Under the current model, the protein has at least 3 conformational states: pre-fusion native state, pre-hairpin intermediate state, and post-fusion hairpin state. During fusion of viral and target intracellular membranes, the coiled coil regions (heptad repeats) assume a trimer-of-hairpins structure, positioning the fusion peptide in close proximity to the C-terminal region of the ectodomain. The formation of this structure appears to drive apposition and subsequent fusion of viral and target cell membranes. Complete fusion occurs in host cell endosomes and is dynamin-dependent, however some lipid transfer might occur at the plasma membrane. The virus undergoes clathrin-dependent internalization long before endosomal fusion, thus minimizing the surface exposure of conserved viral epitopes during fusion and reducing the efficacy of inhibitors targeting these epitopes. Membranes fusion leads to delivery of the nucleocapsid into the cytoplasm.</text>
</comment>
<keyword evidence="9 32" id="KW-1032">Host cell membrane</keyword>
<dbReference type="GO" id="GO:0039654">
    <property type="term" value="P:fusion of virus membrane with host endosome membrane"/>
    <property type="evidence" value="ECO:0007669"/>
    <property type="project" value="UniProtKB-UniRule"/>
</dbReference>
<keyword evidence="13 32" id="KW-0165">Cleavage on pair of basic residues</keyword>
<dbReference type="EMBL" id="EU852956">
    <property type="protein sequence ID" value="ACF74581.1"/>
    <property type="molecule type" value="Genomic_DNA"/>
</dbReference>
<evidence type="ECO:0000256" key="14">
    <source>
        <dbReference type="ARBA" id="ARBA00022692"/>
    </source>
</evidence>
<dbReference type="FunFam" id="2.170.40.20:FF:000004">
    <property type="entry name" value="Envelope glycoprotein gp160"/>
    <property type="match status" value="1"/>
</dbReference>
<dbReference type="FunFam" id="1.20.5.490:FF:000001">
    <property type="entry name" value="Envelope glycoprotein gp160"/>
    <property type="match status" value="1"/>
</dbReference>
<feature type="chain" id="PRO_5023497934" description="Envelope glycoprotein gp160" evidence="32">
    <location>
        <begin position="32"/>
        <end position="871"/>
    </location>
</feature>
<evidence type="ECO:0000256" key="24">
    <source>
        <dbReference type="ARBA" id="ARBA00023054"/>
    </source>
</evidence>
<comment type="domain">
    <text evidence="32">The membrane proximal external region (MPER) present in gp41 is a tryptophan-rich region recognized by the antibodies 2F5, Z13, and 4E10. MPER seems to play a role in fusion.</text>
</comment>
<evidence type="ECO:0000256" key="13">
    <source>
        <dbReference type="ARBA" id="ARBA00022685"/>
    </source>
</evidence>
<dbReference type="GO" id="GO:0005198">
    <property type="term" value="F:structural molecule activity"/>
    <property type="evidence" value="ECO:0007669"/>
    <property type="project" value="UniProtKB-UniRule"/>
</dbReference>
<evidence type="ECO:0000259" key="34">
    <source>
        <dbReference type="Pfam" id="PF00516"/>
    </source>
</evidence>
<protein>
    <recommendedName>
        <fullName evidence="32">Envelope glycoprotein gp160</fullName>
    </recommendedName>
    <alternativeName>
        <fullName evidence="32">Env polyprotein</fullName>
    </alternativeName>
    <component>
        <recommendedName>
            <fullName evidence="32">Surface protein gp120</fullName>
            <shortName evidence="32">SU</shortName>
        </recommendedName>
        <alternativeName>
            <fullName evidence="32">Glycoprotein 120</fullName>
            <shortName evidence="32">gp120</shortName>
        </alternativeName>
    </component>
    <component>
        <recommendedName>
            <fullName evidence="32">Transmembrane protein gp41</fullName>
            <shortName evidence="32">TM</shortName>
        </recommendedName>
        <alternativeName>
            <fullName evidence="32">Glycoprotein 41</fullName>
            <shortName evidence="32">gp41</shortName>
        </alternativeName>
    </component>
</protein>
<evidence type="ECO:0000256" key="27">
    <source>
        <dbReference type="ARBA" id="ARBA00023157"/>
    </source>
</evidence>
<dbReference type="InterPro" id="IPR000328">
    <property type="entry name" value="GP41-like"/>
</dbReference>
<keyword evidence="20 32" id="KW-0261">Viral envelope protein</keyword>
<keyword evidence="18 32" id="KW-0946">Virion</keyword>
<dbReference type="Pfam" id="PF00516">
    <property type="entry name" value="GP120"/>
    <property type="match status" value="2"/>
</dbReference>
<feature type="domain" description="Human immunodeficiency virus 1 envelope glycoprotein Gp120" evidence="34">
    <location>
        <begin position="33"/>
        <end position="134"/>
    </location>
</feature>
<comment type="function">
    <text evidence="32">Surface protein gp120: Attaches the virus to the host lymphoid cell by binding to the primary receptor CD4. This interaction induces a structural rearrangement creating a high affinity binding site for a chemokine coreceptor like CXCR4 and/or CCR5. Acts as a ligand for CD209/DC-SIGN and CLEC4M/DC-SIGNR, which are respectively found on dendritic cells (DCs), and on endothelial cells of liver sinusoids and lymph node sinuses. These interactions allow capture of viral particles at mucosal surfaces by these cells and subsequent transmission to permissive cells. HIV subverts the migration properties of dendritic cells to gain access to CD4+ T-cells in lymph nodes. Virus transmission to permissive T-cells occurs either in trans (without DCs infection, through viral capture and transmission), or in cis (following DCs productive infection, through the usual CD4-gp120 interaction), thereby inducing a robust infection. In trans infection, bound virions remain infectious over days and it is proposed that they are not degraded, but protected in non-lysosomal acidic organelles within the DCs close to the cell membrane thus contributing to the viral infectious potential during DCs' migration from the periphery to the lymphoid tissues. On arrival at lymphoid tissues, intact virions recycle back to DCs' cell surface allowing virus transmission to CD4+ T-cells.</text>
</comment>
<feature type="disulfide bond" evidence="32">
    <location>
        <begin position="228"/>
        <end position="257"/>
    </location>
</feature>
<feature type="disulfide bond" evidence="32">
    <location>
        <begin position="606"/>
        <end position="612"/>
    </location>
</feature>
<feature type="region of interest" description="Immunosuppression" evidence="32">
    <location>
        <begin position="582"/>
        <end position="600"/>
    </location>
</feature>
<keyword evidence="22 32" id="KW-1133">Transmembrane helix</keyword>
<keyword evidence="15 32" id="KW-0053">Apoptosis</keyword>
<evidence type="ECO:0000256" key="12">
    <source>
        <dbReference type="ARBA" id="ARBA00022595"/>
    </source>
</evidence>
<comment type="similarity">
    <text evidence="32">Belongs to the HIV-1 env protein family.</text>
</comment>
<evidence type="ECO:0000256" key="21">
    <source>
        <dbReference type="ARBA" id="ARBA00022890"/>
    </source>
</evidence>
<dbReference type="GO" id="GO:0019031">
    <property type="term" value="C:viral envelope"/>
    <property type="evidence" value="ECO:0007669"/>
    <property type="project" value="UniProtKB-KW"/>
</dbReference>
<evidence type="ECO:0000256" key="7">
    <source>
        <dbReference type="ARBA" id="ARBA00022506"/>
    </source>
</evidence>
<dbReference type="GO" id="GO:0075512">
    <property type="term" value="P:clathrin-dependent endocytosis of virus by host cell"/>
    <property type="evidence" value="ECO:0007669"/>
    <property type="project" value="UniProtKB-UniRule"/>
</dbReference>
<evidence type="ECO:0000256" key="15">
    <source>
        <dbReference type="ARBA" id="ARBA00022703"/>
    </source>
</evidence>
<comment type="miscellaneous">
    <text evidence="32">HIV-1 lineages are divided in three main groups, M (for Major), O (for Outlier), and N (for New, or Non-M, Non-O). The vast majority of strains found worldwide belong to the group M. Group O seems to be endemic to and largely confined to Cameroon and neighboring countries in West Central Africa, where these viruses represent a small minority of HIV-1 strains. The group N is represented by a limited number of isolates from Cameroonian persons. The group M is further subdivided in 9 clades or subtypes (A to D, F to H, J and K).</text>
</comment>
<keyword evidence="27 32" id="KW-1015">Disulfide bond</keyword>
<evidence type="ECO:0000256" key="2">
    <source>
        <dbReference type="ARBA" id="ARBA00004433"/>
    </source>
</evidence>
<keyword evidence="19 32" id="KW-1043">Host membrane</keyword>
<dbReference type="FunFam" id="1.10.287.210:FF:000001">
    <property type="entry name" value="Envelope glycoprotein gp160"/>
    <property type="match status" value="1"/>
</dbReference>
<evidence type="ECO:0000256" key="4">
    <source>
        <dbReference type="ARBA" id="ARBA00004563"/>
    </source>
</evidence>
<keyword evidence="31 32" id="KW-1160">Virus entry into host cell</keyword>
<dbReference type="HAMAP" id="MF_04083">
    <property type="entry name" value="HIV_ENV"/>
    <property type="match status" value="1"/>
</dbReference>
<comment type="domain">
    <text evidence="32 33">The 17 amino acids long immunosuppressive region is present in many retroviral envelope proteins. Synthetic peptides derived from this relatively conserved sequence inhibit immune function in vitro and in vivo.</text>
</comment>
<feature type="domain" description="Human immunodeficiency virus 1 envelope glycoprotein Gp120" evidence="34">
    <location>
        <begin position="148"/>
        <end position="519"/>
    </location>
</feature>
<dbReference type="GO" id="GO:0016020">
    <property type="term" value="C:membrane"/>
    <property type="evidence" value="ECO:0007669"/>
    <property type="project" value="UniProtKB-UniRule"/>
</dbReference>
<name>B5AJ95_HV1</name>
<dbReference type="Pfam" id="PF00517">
    <property type="entry name" value="GP41"/>
    <property type="match status" value="1"/>
</dbReference>
<organismHost>
    <name type="scientific">Homo sapiens</name>
    <name type="common">Human</name>
    <dbReference type="NCBI Taxonomy" id="9606"/>
</organismHost>
<evidence type="ECO:0000256" key="32">
    <source>
        <dbReference type="HAMAP-Rule" id="MF_04083"/>
    </source>
</evidence>
<dbReference type="GO" id="GO:1903908">
    <property type="term" value="P:positive regulation of plasma membrane raft polarization"/>
    <property type="evidence" value="ECO:0007669"/>
    <property type="project" value="UniProtKB-UniRule"/>
</dbReference>
<feature type="region of interest" description="V4" evidence="32">
    <location>
        <begin position="393"/>
        <end position="426"/>
    </location>
</feature>
<dbReference type="InterPro" id="IPR000777">
    <property type="entry name" value="HIV1_Gp120"/>
</dbReference>
<keyword evidence="26 32" id="KW-0564">Palmitate</keyword>
<comment type="miscellaneous">
    <text evidence="32">Inhibitors targeting HIV-1 viral envelope proteins are used as antiretroviral drugs. Attachment of virions to the cell surface via non-specific interactions and CD4 binding can be blocked by inhibitors that include cyanovirin-N, cyclotriazadisulfonamide analogs, PRO 2000, TNX 355 and PRO 542. In addition, BMS 806 can block CD4-induced conformational changes. Env interactions with the coreceptor molecules can be targeted by CCR5 antagonists including SCH-D, maraviroc (UK 427857) and aplaviroc (GW 873140), and the CXCR4 antagonist AMD 070. Fusion of viral and cellular membranes can be inhibited by peptides such as enfuvirtide and tifuvirtide (T 1249). Resistance to inhibitors associated with mutations in Env are observed. Most of the time, single mutations confer only a modest reduction in drug susceptibility. Combination of several mutations is usually required to develop a high-level drug resistance.</text>
</comment>
<keyword evidence="7 32" id="KW-1168">Fusion of virus membrane with host membrane</keyword>
<comment type="caution">
    <text evidence="32 33">Lacks conserved residue(s) required for the propagation of feature annotation.</text>
</comment>
<feature type="transmembrane region" description="Helical" evidence="33">
    <location>
        <begin position="686"/>
        <end position="713"/>
    </location>
</feature>
<evidence type="ECO:0000256" key="19">
    <source>
        <dbReference type="ARBA" id="ARBA00022870"/>
    </source>
</evidence>
<evidence type="ECO:0000256" key="1">
    <source>
        <dbReference type="ARBA" id="ARBA00004402"/>
    </source>
</evidence>
<evidence type="ECO:0000256" key="18">
    <source>
        <dbReference type="ARBA" id="ARBA00022844"/>
    </source>
</evidence>
<dbReference type="GO" id="GO:0044175">
    <property type="term" value="C:host cell endosome membrane"/>
    <property type="evidence" value="ECO:0007669"/>
    <property type="project" value="UniProtKB-SubCell"/>
</dbReference>
<keyword evidence="10 32" id="KW-1165">Clathrin-mediated endocytosis of virus by host</keyword>
<evidence type="ECO:0000256" key="16">
    <source>
        <dbReference type="ARBA" id="ARBA00022729"/>
    </source>
</evidence>
<dbReference type="GO" id="GO:0019062">
    <property type="term" value="P:virion attachment to host cell"/>
    <property type="evidence" value="ECO:0007669"/>
    <property type="project" value="UniProtKB-UniRule"/>
</dbReference>
<evidence type="ECO:0000256" key="9">
    <source>
        <dbReference type="ARBA" id="ARBA00022511"/>
    </source>
</evidence>
<keyword evidence="8 32" id="KW-1170">Fusion of virus membrane with host endosomal membrane</keyword>
<comment type="PTM">
    <text evidence="32">Specific enzymatic cleavages in vivo yield mature proteins. Envelope glycoproteins are synthesized as a inactive precursor that is heavily N-glycosylated and processed likely by host cell furin in the Golgi to yield the mature SU and TM proteins. The cleavage site between SU and TM requires the minimal sequence [KR]-X-[KR]-R. About 2 of the 9 disulfide bonds of gp41 are reduced by P4HB/PDI, following binding to CD4 receptor.</text>
</comment>
<gene>
    <name evidence="32 36" type="primary">env</name>
</gene>
<dbReference type="CDD" id="cd09909">
    <property type="entry name" value="HIV-1-like_HR1-HR2"/>
    <property type="match status" value="1"/>
</dbReference>
<evidence type="ECO:0000259" key="35">
    <source>
        <dbReference type="Pfam" id="PF00517"/>
    </source>
</evidence>
<dbReference type="GO" id="GO:0019082">
    <property type="term" value="P:viral protein processing"/>
    <property type="evidence" value="ECO:0007669"/>
    <property type="project" value="UniProtKB-UniRule"/>
</dbReference>
<dbReference type="GO" id="GO:0019064">
    <property type="term" value="P:fusion of virus membrane with host plasma membrane"/>
    <property type="evidence" value="ECO:0007669"/>
    <property type="project" value="UniProtKB-UniRule"/>
</dbReference>
<keyword evidence="16 32" id="KW-0732">Signal</keyword>
<comment type="function">
    <text evidence="32">Envelope glycoprotein gp160: Oligomerizes in the host endoplasmic reticulum into predominantly trimers. In a second time, gp160 transits in the host Golgi, where glycosylation is completed. The precursor is then proteolytically cleaved in the trans-Golgi and thereby activated by cellular furin or furin-like proteases to produce gp120 and gp41.</text>
</comment>
<dbReference type="GO" id="GO:0055036">
    <property type="term" value="C:virion membrane"/>
    <property type="evidence" value="ECO:0007669"/>
    <property type="project" value="UniProtKB-SubCell"/>
</dbReference>
<comment type="subcellular location">
    <molecule>Surface protein gp120</molecule>
    <subcellularLocation>
        <location evidence="32">Virion membrane</location>
        <topology evidence="32">Peripheral membrane protein</topology>
    </subcellularLocation>
    <subcellularLocation>
        <location evidence="32">Host cell membrane</location>
        <topology evidence="32">Peripheral membrane protein</topology>
    </subcellularLocation>
    <subcellularLocation>
        <location evidence="32">Host endosome membrane</location>
        <topology evidence="32">Single-pass type I membrane protein</topology>
    </subcellularLocation>
    <text evidence="32">The surface protein is not anchored to the viral envelope, but associates with the extravirion surface through its binding to TM. It is probably concentrated at the site of budding and incorporated into the virions possibly by contacts between the cytoplasmic tail of Env and the N-terminus of Gag.</text>
</comment>
<feature type="site" description="Cleavage; by host furin" evidence="32">
    <location>
        <begin position="519"/>
        <end position="520"/>
    </location>
</feature>
<evidence type="ECO:0000256" key="5">
    <source>
        <dbReference type="ARBA" id="ARBA00004578"/>
    </source>
</evidence>
<evidence type="ECO:0000256" key="26">
    <source>
        <dbReference type="ARBA" id="ARBA00023139"/>
    </source>
</evidence>
<dbReference type="SUPFAM" id="SSF58069">
    <property type="entry name" value="Virus ectodomain"/>
    <property type="match status" value="1"/>
</dbReference>
<accession>B5AJ95</accession>
<keyword evidence="11 32" id="KW-0945">Host-virus interaction</keyword>
<evidence type="ECO:0000256" key="29">
    <source>
        <dbReference type="ARBA" id="ARBA00023280"/>
    </source>
</evidence>
<dbReference type="SUPFAM" id="SSF56502">
    <property type="entry name" value="gp120 core"/>
    <property type="match status" value="2"/>
</dbReference>
<feature type="disulfide bond" evidence="32">
    <location>
        <begin position="386"/>
        <end position="453"/>
    </location>
</feature>
<feature type="lipid moiety-binding region" description="S-palmitoyl cysteine; by host" evidence="32">
    <location>
        <position position="772"/>
    </location>
</feature>
<keyword evidence="30 32" id="KW-0449">Lipoprotein</keyword>
<feature type="region of interest" description="V5" evidence="32">
    <location>
        <begin position="469"/>
        <end position="479"/>
    </location>
</feature>
<feature type="transmembrane region" description="Helical" evidence="33">
    <location>
        <begin position="20"/>
        <end position="41"/>
    </location>
</feature>
<feature type="chain" id="PRO_5023497935" description="Transmembrane protein gp41" evidence="32">
    <location>
        <begin position="520"/>
        <end position="871"/>
    </location>
</feature>
<comment type="PTM">
    <text evidence="32">Highly glycosylated by host. The high number of glycan on the protein is reffered to as 'glycan shield' because it contributes to hide protein sequence from adaptive immune system.</text>
</comment>
<dbReference type="Gene3D" id="1.20.5.490">
    <property type="entry name" value="Single helix bin"/>
    <property type="match status" value="1"/>
</dbReference>
<feature type="region of interest" description="CD4-binding loop" evidence="32">
    <location>
        <begin position="372"/>
        <end position="382"/>
    </location>
</feature>
<evidence type="ECO:0000256" key="3">
    <source>
        <dbReference type="ARBA" id="ARBA00004505"/>
    </source>
</evidence>
<dbReference type="InterPro" id="IPR037527">
    <property type="entry name" value="Gp160"/>
</dbReference>
<evidence type="ECO:0000256" key="8">
    <source>
        <dbReference type="ARBA" id="ARBA00022510"/>
    </source>
</evidence>
<dbReference type="GO" id="GO:1903911">
    <property type="term" value="P:positive regulation of receptor clustering"/>
    <property type="evidence" value="ECO:0007669"/>
    <property type="project" value="UniProtKB-UniRule"/>
</dbReference>
<feature type="disulfide bond" evidence="32">
    <location>
        <begin position="238"/>
        <end position="249"/>
    </location>
</feature>
<dbReference type="Gene3D" id="1.10.287.210">
    <property type="match status" value="1"/>
</dbReference>
<keyword evidence="25 32" id="KW-0472">Membrane</keyword>
<feature type="domain" description="Retroviral envelope protein GP41-like" evidence="35">
    <location>
        <begin position="538"/>
        <end position="727"/>
    </location>
</feature>
<dbReference type="GO" id="GO:0020002">
    <property type="term" value="C:host cell plasma membrane"/>
    <property type="evidence" value="ECO:0007669"/>
    <property type="project" value="UniProtKB-SubCell"/>
</dbReference>
<evidence type="ECO:0000256" key="17">
    <source>
        <dbReference type="ARBA" id="ARBA00022804"/>
    </source>
</evidence>
<comment type="domain">
    <text evidence="32">Some of the most genetically diverse regions of the viral genome are present in Env. They are called variable regions 1 through 5 (V1 through V5). Coreceptor usage of gp120 is determined mainly by the primary structure of the third variable region (V3) in the outer domain of gp120. The sequence of V3 determines which coreceptor, CCR5 and/or CXCR4 (corresponding to R5/macrophage, X4/T cell and R5X4/T cell and macrophage tropism), is used to trigger the fusion potential of the Env complex, and hence which cells the virus can infect. Binding to CCR5 involves a region adjacent in addition to V3.</text>
</comment>
<evidence type="ECO:0000256" key="11">
    <source>
        <dbReference type="ARBA" id="ARBA00022581"/>
    </source>
</evidence>
<feature type="short sequence motif" description="Di-leucine internalization motif" evidence="32">
    <location>
        <begin position="870"/>
        <end position="871"/>
    </location>
</feature>
<keyword evidence="23 32" id="KW-1039">Host endosome</keyword>
<keyword evidence="28 32" id="KW-0325">Glycoprotein</keyword>
<evidence type="ECO:0000256" key="6">
    <source>
        <dbReference type="ARBA" id="ARBA00004650"/>
    </source>
</evidence>
<evidence type="ECO:0000256" key="20">
    <source>
        <dbReference type="ARBA" id="ARBA00022879"/>
    </source>
</evidence>
<feature type="disulfide bond" evidence="32">
    <location>
        <begin position="53"/>
        <end position="73"/>
    </location>
</feature>
<keyword evidence="14 32" id="KW-0812">Transmembrane</keyword>
<comment type="subcellular location">
    <subcellularLocation>
        <location evidence="3">Host cell membrane</location>
        <topology evidence="3">Peripheral membrane protein</topology>
    </subcellularLocation>
    <subcellularLocation>
        <location evidence="1">Host cell membrane</location>
        <topology evidence="1">Single-pass type I membrane protein</topology>
    </subcellularLocation>
    <subcellularLocation>
        <location evidence="2">Host endosome membrane</location>
        <topology evidence="2">Peripheral membrane protein</topology>
    </subcellularLocation>
    <subcellularLocation>
        <location evidence="5">Host endosome membrane</location>
        <topology evidence="5">Single-pass type I membrane protein</topology>
    </subcellularLocation>
    <subcellularLocation>
        <location evidence="6">Virion membrane</location>
        <topology evidence="6">Peripheral membrane protein</topology>
    </subcellularLocation>
    <subcellularLocation>
        <location evidence="4">Virion membrane</location>
        <topology evidence="4">Single-pass type I membrane protein</topology>
    </subcellularLocation>
</comment>
<evidence type="ECO:0000256" key="33">
    <source>
        <dbReference type="RuleBase" id="RU363095"/>
    </source>
</evidence>
<feature type="disulfide bond" evidence="32">
    <location>
        <begin position="393"/>
        <end position="426"/>
    </location>
</feature>
<feature type="region of interest" description="Fusion peptide" evidence="32">
    <location>
        <begin position="520"/>
        <end position="540"/>
    </location>
</feature>
<dbReference type="InterPro" id="IPR036377">
    <property type="entry name" value="Gp120_core_sf"/>
</dbReference>
<sequence>MRVMGIQMNWQNLWRWGTMILGMIIICSAAQNLWVTVYYGVPVWKDADTTLFCASDAKAYDTEAHNVWATHACVPTDPNPQEINLKNVTEEFNMWKNNMVEQMHTDIISLWDQSLKPCVKLTPLCVTLECYNNVTAINGTFENTTHKITKEMMNCSFNMTTEVRDRQKKVSSLFYRLDVVPVAANSNSSNNNSNSSNNNLYRLINCNTSAITQACPKVSFEPIPIHYCAPAGFAILKCKDEEFNGTGLCKNVSTVQCTHGIKPVVSTQLLLNGSLAEGEVMIRSENIKDNAKNIIVQFNQSVQINCTRPGNNTRESIHIGPGQAFYTTGAIIGDIRQAHCNVSRAKWNETLQRVVKKLGTHFKNKTIIFTKPAGGDPEITTHSFNCGGEFFYCDTSGLFNSTWYTNNTSVQETNSTGTNDTIILQCRIKQIINMWQEVGRAMYAPPIRGVIRCESNITGMILTRDGGKGNGENETFRPGGRDMRDNWRSELYKYKVVKIEPLGVASTEAKRRVVEREKRSVTLGAVFLGFLGAAGSTMGAASITLTAQARQLLSGIVQQQSNLLRAIEAQQHLLKLTVWGIKQLQARVLAVERYPKDQQLLGIWGCSGKLICTTNVPWNSSWSNKSLNEIWDNMTWLQWDKEISNYTNIIYDLIEKSQNQQEKNELDLLSLDKWASLWTWFDISNWLWYIRIFIMIVGGLIGLRIVFAVLSVINRVRQGYSPVSFQIHTPNPRDLDRPRGIEEGGGEQDRDRSIRLVSGFLALAWEDLRNLCLFSYHRLRDFILIAARTVELLGHSSLKGLRLGWEGLKYLGNLLLYWGRELKISAVSLLDTIAIVVAGWTDRVIEIGQRIGRAILNVPTRIRQGFERALL</sequence>
<comment type="subcellular location">
    <molecule>Transmembrane protein gp41</molecule>
    <subcellularLocation>
        <location evidence="32">Virion membrane</location>
        <topology evidence="32">Single-pass type I membrane protein</topology>
    </subcellularLocation>
    <subcellularLocation>
        <location evidence="32">Host cell membrane</location>
        <topology evidence="32">Single-pass type I membrane protein</topology>
    </subcellularLocation>
    <subcellularLocation>
        <location evidence="32">Host endosome membrane</location>
        <topology evidence="32">Single-pass type I membrane protein</topology>
    </subcellularLocation>
    <text evidence="32">It is probably concentrated at the site of budding and incorporated into the virions possibly by contacts between the cytoplasmic tail of Env and the N-terminus of Gag.</text>
</comment>
<dbReference type="Gene3D" id="2.170.40.20">
    <property type="entry name" value="Human immunodeficiency virus 1, Gp160, envelope glycoprotein"/>
    <property type="match status" value="2"/>
</dbReference>
<proteinExistence type="inferred from homology"/>
<keyword evidence="12 32" id="KW-1162">Viral penetration into host cytoplasm</keyword>
<evidence type="ECO:0000256" key="31">
    <source>
        <dbReference type="ARBA" id="ARBA00023296"/>
    </source>
</evidence>
<comment type="domain">
    <text evidence="32">The CD4-binding region is targeted by the antibody b12.</text>
</comment>
<feature type="coiled-coil region" evidence="32">
    <location>
        <begin position="641"/>
        <end position="675"/>
    </location>
</feature>
<keyword evidence="17 32" id="KW-1161">Viral attachment to host cell</keyword>
<keyword evidence="29 32" id="KW-0899">Viral immunoevasion</keyword>
<feature type="topological domain" description="Cytoplasmic" evidence="32">
    <location>
        <begin position="714"/>
        <end position="871"/>
    </location>
</feature>
<reference evidence="36" key="1">
    <citation type="journal article" date="2009" name="J. Infect. Dis.">
        <title>Selection of HIV variants with signature genotypic characteristics during heterosexual transmission.</title>
        <authorList>
            <consortium name="Rakai Health Sciences Project"/>
            <person name="Sagar M."/>
            <person name="Laeyendecker O."/>
            <person name="Lee S."/>
            <person name="Gamiel J."/>
            <person name="Wawer M.J."/>
            <person name="Gray R.H."/>
            <person name="Serwadda D."/>
            <person name="Sewankambo N.K."/>
            <person name="Shepherd J.C."/>
            <person name="Toma J."/>
            <person name="Huang W."/>
            <person name="Quinn T.C."/>
        </authorList>
    </citation>
    <scope>NUCLEOTIDE SEQUENCE</scope>
</reference>
<comment type="PTM">
    <text evidence="32">Palmitoylation of the transmembrane protein and of Env polyprotein (prior to its proteolytic cleavage) is essential for their association with host cell membrane lipid rafts. Palmitoylation is therefore required for envelope trafficking to classical lipid rafts, but not for viral replication.</text>
</comment>